<evidence type="ECO:0000256" key="3">
    <source>
        <dbReference type="ARBA" id="ARBA00023015"/>
    </source>
</evidence>
<feature type="domain" description="RNA polymerase sigma factor 70 region 4 type 2" evidence="7">
    <location>
        <begin position="111"/>
        <end position="161"/>
    </location>
</feature>
<dbReference type="NCBIfam" id="TIGR02937">
    <property type="entry name" value="sigma70-ECF"/>
    <property type="match status" value="1"/>
</dbReference>
<name>A0A7W7RPM4_9ACTN</name>
<evidence type="ECO:0000256" key="1">
    <source>
        <dbReference type="ARBA" id="ARBA00010641"/>
    </source>
</evidence>
<evidence type="ECO:0000313" key="8">
    <source>
        <dbReference type="EMBL" id="MBB4935318.1"/>
    </source>
</evidence>
<comment type="caution">
    <text evidence="8">The sequence shown here is derived from an EMBL/GenBank/DDBJ whole genome shotgun (WGS) entry which is preliminary data.</text>
</comment>
<dbReference type="PANTHER" id="PTHR30173:SF43">
    <property type="entry name" value="ECF RNA POLYMERASE SIGMA FACTOR SIGI-RELATED"/>
    <property type="match status" value="1"/>
</dbReference>
<evidence type="ECO:0000259" key="6">
    <source>
        <dbReference type="Pfam" id="PF04542"/>
    </source>
</evidence>
<dbReference type="SUPFAM" id="SSF54427">
    <property type="entry name" value="NTF2-like"/>
    <property type="match status" value="1"/>
</dbReference>
<dbReference type="Gene3D" id="1.10.1740.10">
    <property type="match status" value="1"/>
</dbReference>
<dbReference type="InterPro" id="IPR013325">
    <property type="entry name" value="RNA_pol_sigma_r2"/>
</dbReference>
<dbReference type="RefSeq" id="WP_184585065.1">
    <property type="nucleotide sequence ID" value="NZ_JACHJT010000002.1"/>
</dbReference>
<dbReference type="Proteomes" id="UP000523007">
    <property type="component" value="Unassembled WGS sequence"/>
</dbReference>
<dbReference type="InterPro" id="IPR014284">
    <property type="entry name" value="RNA_pol_sigma-70_dom"/>
</dbReference>
<keyword evidence="3" id="KW-0805">Transcription regulation</keyword>
<dbReference type="EMBL" id="JACHJT010000002">
    <property type="protein sequence ID" value="MBB4935318.1"/>
    <property type="molecule type" value="Genomic_DNA"/>
</dbReference>
<dbReference type="GO" id="GO:0003677">
    <property type="term" value="F:DNA binding"/>
    <property type="evidence" value="ECO:0007669"/>
    <property type="project" value="InterPro"/>
</dbReference>
<evidence type="ECO:0000259" key="7">
    <source>
        <dbReference type="Pfam" id="PF08281"/>
    </source>
</evidence>
<dbReference type="InterPro" id="IPR052704">
    <property type="entry name" value="ECF_Sigma-70_Domain"/>
</dbReference>
<comment type="subunit">
    <text evidence="2">Interacts transiently with the RNA polymerase catalytic core formed by RpoA, RpoB, RpoC and RpoZ (2 alpha, 1 beta, 1 beta' and 1 omega subunit) to form the RNA polymerase holoenzyme that can initiate transcription.</text>
</comment>
<evidence type="ECO:0000313" key="9">
    <source>
        <dbReference type="Proteomes" id="UP000523007"/>
    </source>
</evidence>
<dbReference type="InterPro" id="IPR013324">
    <property type="entry name" value="RNA_pol_sigma_r3/r4-like"/>
</dbReference>
<sequence length="290" mass="31654">MNEDQWLAGHFEENRPRLEAVAHRMLGSASEAEDAVQETWLRLAGTRADDIDNLAGWLTTVVGRVCLDQLRSRRSRRERPIAEFGHETATLRSPIGDPEAESVLMDSVGLALLVVLDTLDPAERLAFVLHDTFAVPFDDIARILDRTPAASRQLASRARRRVQGTRDSLDVDQKRQQAVVEAFLSAARTGNFDALLAVLDPDVVVRTDAGSTSDFRHGATEVASSAITFATITGAHHWVLVNGKVGVLAGDASLSTRLLTFTVTSEVISELDVITDPAVLRDLELVLLDN</sequence>
<dbReference type="Gene3D" id="3.10.450.50">
    <property type="match status" value="1"/>
</dbReference>
<keyword evidence="9" id="KW-1185">Reference proteome</keyword>
<dbReference type="AlphaFoldDB" id="A0A7W7RPM4"/>
<dbReference type="Gene3D" id="1.10.10.10">
    <property type="entry name" value="Winged helix-like DNA-binding domain superfamily/Winged helix DNA-binding domain"/>
    <property type="match status" value="1"/>
</dbReference>
<dbReference type="Pfam" id="PF08281">
    <property type="entry name" value="Sigma70_r4_2"/>
    <property type="match status" value="1"/>
</dbReference>
<evidence type="ECO:0000256" key="5">
    <source>
        <dbReference type="ARBA" id="ARBA00023163"/>
    </source>
</evidence>
<protein>
    <submittedName>
        <fullName evidence="8">RNA polymerase sigma-70 factor (ECF subfamily)</fullName>
    </submittedName>
</protein>
<keyword evidence="4" id="KW-0731">Sigma factor</keyword>
<dbReference type="SUPFAM" id="SSF88946">
    <property type="entry name" value="Sigma2 domain of RNA polymerase sigma factors"/>
    <property type="match status" value="1"/>
</dbReference>
<dbReference type="InterPro" id="IPR007627">
    <property type="entry name" value="RNA_pol_sigma70_r2"/>
</dbReference>
<comment type="similarity">
    <text evidence="1">Belongs to the sigma-70 factor family. ECF subfamily.</text>
</comment>
<dbReference type="SUPFAM" id="SSF88659">
    <property type="entry name" value="Sigma3 and sigma4 domains of RNA polymerase sigma factors"/>
    <property type="match status" value="1"/>
</dbReference>
<feature type="domain" description="RNA polymerase sigma-70 region 2" evidence="6">
    <location>
        <begin position="11"/>
        <end position="75"/>
    </location>
</feature>
<dbReference type="InterPro" id="IPR032710">
    <property type="entry name" value="NTF2-like_dom_sf"/>
</dbReference>
<dbReference type="GO" id="GO:0006352">
    <property type="term" value="P:DNA-templated transcription initiation"/>
    <property type="evidence" value="ECO:0007669"/>
    <property type="project" value="InterPro"/>
</dbReference>
<proteinExistence type="inferred from homology"/>
<organism evidence="8 9">
    <name type="scientific">Lipingzhangella halophila</name>
    <dbReference type="NCBI Taxonomy" id="1783352"/>
    <lineage>
        <taxon>Bacteria</taxon>
        <taxon>Bacillati</taxon>
        <taxon>Actinomycetota</taxon>
        <taxon>Actinomycetes</taxon>
        <taxon>Streptosporangiales</taxon>
        <taxon>Nocardiopsidaceae</taxon>
        <taxon>Lipingzhangella</taxon>
    </lineage>
</organism>
<keyword evidence="5" id="KW-0804">Transcription</keyword>
<reference evidence="8 9" key="1">
    <citation type="submission" date="2020-08" db="EMBL/GenBank/DDBJ databases">
        <title>Sequencing the genomes of 1000 actinobacteria strains.</title>
        <authorList>
            <person name="Klenk H.-P."/>
        </authorList>
    </citation>
    <scope>NUCLEOTIDE SEQUENCE [LARGE SCALE GENOMIC DNA]</scope>
    <source>
        <strain evidence="8 9">DSM 102030</strain>
    </source>
</reference>
<accession>A0A7W7RPM4</accession>
<evidence type="ECO:0000256" key="4">
    <source>
        <dbReference type="ARBA" id="ARBA00023082"/>
    </source>
</evidence>
<gene>
    <name evidence="8" type="ORF">F4561_006212</name>
</gene>
<dbReference type="Pfam" id="PF04542">
    <property type="entry name" value="Sigma70_r2"/>
    <property type="match status" value="1"/>
</dbReference>
<evidence type="ECO:0000256" key="2">
    <source>
        <dbReference type="ARBA" id="ARBA00011344"/>
    </source>
</evidence>
<dbReference type="InterPro" id="IPR013249">
    <property type="entry name" value="RNA_pol_sigma70_r4_t2"/>
</dbReference>
<dbReference type="PANTHER" id="PTHR30173">
    <property type="entry name" value="SIGMA 19 FACTOR"/>
    <property type="match status" value="1"/>
</dbReference>
<dbReference type="InterPro" id="IPR036388">
    <property type="entry name" value="WH-like_DNA-bd_sf"/>
</dbReference>
<dbReference type="GO" id="GO:0016987">
    <property type="term" value="F:sigma factor activity"/>
    <property type="evidence" value="ECO:0007669"/>
    <property type="project" value="UniProtKB-KW"/>
</dbReference>